<comment type="caution">
    <text evidence="2">The sequence shown here is derived from an EMBL/GenBank/DDBJ whole genome shotgun (WGS) entry which is preliminary data.</text>
</comment>
<keyword evidence="1" id="KW-0732">Signal</keyword>
<dbReference type="SUPFAM" id="SSF53649">
    <property type="entry name" value="Alkaline phosphatase-like"/>
    <property type="match status" value="1"/>
</dbReference>
<accession>A0A0C1FVR5</accession>
<dbReference type="Pfam" id="PF01663">
    <property type="entry name" value="Phosphodiest"/>
    <property type="match status" value="1"/>
</dbReference>
<dbReference type="Gene3D" id="3.40.720.10">
    <property type="entry name" value="Alkaline Phosphatase, subunit A"/>
    <property type="match status" value="1"/>
</dbReference>
<evidence type="ECO:0000313" key="3">
    <source>
        <dbReference type="Proteomes" id="UP000031246"/>
    </source>
</evidence>
<dbReference type="GO" id="GO:0016787">
    <property type="term" value="F:hydrolase activity"/>
    <property type="evidence" value="ECO:0007669"/>
    <property type="project" value="UniProtKB-ARBA"/>
</dbReference>
<proteinExistence type="predicted"/>
<feature type="signal peptide" evidence="1">
    <location>
        <begin position="1"/>
        <end position="22"/>
    </location>
</feature>
<reference evidence="2 3" key="1">
    <citation type="submission" date="2014-10" db="EMBL/GenBank/DDBJ databases">
        <title>Pedobacter Kyungheensis.</title>
        <authorList>
            <person name="Anderson B.M."/>
            <person name="Newman J.D."/>
        </authorList>
    </citation>
    <scope>NUCLEOTIDE SEQUENCE [LARGE SCALE GENOMIC DNA]</scope>
    <source>
        <strain evidence="2 3">KACC 16221</strain>
    </source>
</reference>
<evidence type="ECO:0000256" key="1">
    <source>
        <dbReference type="SAM" id="SignalP"/>
    </source>
</evidence>
<dbReference type="InterPro" id="IPR017850">
    <property type="entry name" value="Alkaline_phosphatase_core_sf"/>
</dbReference>
<feature type="chain" id="PRO_5002132086" evidence="1">
    <location>
        <begin position="23"/>
        <end position="298"/>
    </location>
</feature>
<organism evidence="2 3">
    <name type="scientific">Pedobacter kyungheensis</name>
    <dbReference type="NCBI Taxonomy" id="1069985"/>
    <lineage>
        <taxon>Bacteria</taxon>
        <taxon>Pseudomonadati</taxon>
        <taxon>Bacteroidota</taxon>
        <taxon>Sphingobacteriia</taxon>
        <taxon>Sphingobacteriales</taxon>
        <taxon>Sphingobacteriaceae</taxon>
        <taxon>Pedobacter</taxon>
    </lineage>
</organism>
<dbReference type="Proteomes" id="UP000031246">
    <property type="component" value="Unassembled WGS sequence"/>
</dbReference>
<sequence length="298" mass="32512">MNMKKILLGALLSLALGLNSQAQSKKIKHVVLIGCDGFGAYALQEAKMPNLKALMSNGSWTDKARCVLPSSSAVNWASLLMGAGPTEHGYTEWDSKVPEIPSATKTAYGIFPTIFSVIREQKKEAKTAVVYSWGGIGYLFEKQAVNIVVDGKDKDDFCADTTAAIIKKEKPYFTFVHFDEPDHTGHAIGHRTPEYYKQLESVDQRIGKVVQAVKDAGIADETIILVTADHGGTGKGHGGKSLDEIQIPWIIAGPGVRKNHELKDVIITYDTAATLAWVMGLQQPQSWRGKPVQEAFTK</sequence>
<gene>
    <name evidence="2" type="ORF">OC25_18930</name>
</gene>
<evidence type="ECO:0000313" key="2">
    <source>
        <dbReference type="EMBL" id="KIA91959.1"/>
    </source>
</evidence>
<keyword evidence="3" id="KW-1185">Reference proteome</keyword>
<dbReference type="CDD" id="cd00016">
    <property type="entry name" value="ALP_like"/>
    <property type="match status" value="1"/>
</dbReference>
<dbReference type="InterPro" id="IPR002591">
    <property type="entry name" value="Phosphodiest/P_Trfase"/>
</dbReference>
<dbReference type="PANTHER" id="PTHR10151">
    <property type="entry name" value="ECTONUCLEOTIDE PYROPHOSPHATASE/PHOSPHODIESTERASE"/>
    <property type="match status" value="1"/>
</dbReference>
<protein>
    <submittedName>
        <fullName evidence="2">Phosphodiesterase</fullName>
    </submittedName>
</protein>
<dbReference type="PANTHER" id="PTHR10151:SF120">
    <property type="entry name" value="BIS(5'-ADENOSYL)-TRIPHOSPHATASE"/>
    <property type="match status" value="1"/>
</dbReference>
<name>A0A0C1FVR5_9SPHI</name>
<dbReference type="EMBL" id="JSYN01000025">
    <property type="protein sequence ID" value="KIA91959.1"/>
    <property type="molecule type" value="Genomic_DNA"/>
</dbReference>
<dbReference type="AlphaFoldDB" id="A0A0C1FVR5"/>